<evidence type="ECO:0000313" key="2">
    <source>
        <dbReference type="RefSeq" id="XP_016439056.1"/>
    </source>
</evidence>
<dbReference type="OrthoDB" id="1414924at2759"/>
<feature type="region of interest" description="Disordered" evidence="1">
    <location>
        <begin position="36"/>
        <end position="72"/>
    </location>
</feature>
<name>A0A1S3XGK1_TOBAC</name>
<dbReference type="PaxDb" id="4097-A0A1S3XGK1"/>
<evidence type="ECO:0000256" key="1">
    <source>
        <dbReference type="SAM" id="MobiDB-lite"/>
    </source>
</evidence>
<protein>
    <submittedName>
        <fullName evidence="2">Myosin-7-like</fullName>
    </submittedName>
</protein>
<dbReference type="KEGG" id="nta:107764998"/>
<accession>A0A1S3XGK1</accession>
<dbReference type="STRING" id="4097.A0A1S3XGK1"/>
<organism evidence="2">
    <name type="scientific">Nicotiana tabacum</name>
    <name type="common">Common tobacco</name>
    <dbReference type="NCBI Taxonomy" id="4097"/>
    <lineage>
        <taxon>Eukaryota</taxon>
        <taxon>Viridiplantae</taxon>
        <taxon>Streptophyta</taxon>
        <taxon>Embryophyta</taxon>
        <taxon>Tracheophyta</taxon>
        <taxon>Spermatophyta</taxon>
        <taxon>Magnoliopsida</taxon>
        <taxon>eudicotyledons</taxon>
        <taxon>Gunneridae</taxon>
        <taxon>Pentapetalae</taxon>
        <taxon>asterids</taxon>
        <taxon>lamiids</taxon>
        <taxon>Solanales</taxon>
        <taxon>Solanaceae</taxon>
        <taxon>Nicotianoideae</taxon>
        <taxon>Nicotianeae</taxon>
        <taxon>Nicotiana</taxon>
    </lineage>
</organism>
<proteinExistence type="predicted"/>
<dbReference type="RefSeq" id="XP_016439056.1">
    <property type="nucleotide sequence ID" value="XM_016583570.1"/>
</dbReference>
<reference evidence="2" key="1">
    <citation type="submission" date="2025-08" db="UniProtKB">
        <authorList>
            <consortium name="RefSeq"/>
        </authorList>
    </citation>
    <scope>IDENTIFICATION</scope>
</reference>
<dbReference type="AlphaFoldDB" id="A0A1S3XGK1"/>
<sequence>MQRLEEKLSDIEDQQILRQQALHLPSGKTSNRFAIKTQPSENGHHEPQAATPARRFGTDSMRRSNAGVQGKWFGTESMRRSMAEKQRVCTQDVVEIFFNQISFSVCHLSLLRTFSF</sequence>
<gene>
    <name evidence="2" type="primary">LOC107764998</name>
</gene>